<dbReference type="InterPro" id="IPR029052">
    <property type="entry name" value="Metallo-depent_PP-like"/>
</dbReference>
<dbReference type="Proteomes" id="UP000240294">
    <property type="component" value="Genome"/>
</dbReference>
<keyword evidence="3" id="KW-1185">Reference proteome</keyword>
<feature type="domain" description="Calcineurin-like phosphoesterase" evidence="1">
    <location>
        <begin position="1"/>
        <end position="187"/>
    </location>
</feature>
<protein>
    <submittedName>
        <fullName evidence="2">Recombination-related endonuclease</fullName>
    </submittedName>
</protein>
<reference evidence="3" key="1">
    <citation type="submission" date="2018-01" db="EMBL/GenBank/DDBJ databases">
        <title>Direct submission.</title>
        <authorList>
            <person name="Ciacci N."/>
        </authorList>
    </citation>
    <scope>NUCLEOTIDE SEQUENCE [LARGE SCALE GENOMIC DNA]</scope>
</reference>
<dbReference type="GO" id="GO:0016787">
    <property type="term" value="F:hydrolase activity"/>
    <property type="evidence" value="ECO:0007669"/>
    <property type="project" value="InterPro"/>
</dbReference>
<dbReference type="EMBL" id="MG746602">
    <property type="protein sequence ID" value="AUO78707.1"/>
    <property type="molecule type" value="Genomic_DNA"/>
</dbReference>
<gene>
    <name evidence="2" type="ORF">vBKpnF48_82</name>
</gene>
<dbReference type="GO" id="GO:0004519">
    <property type="term" value="F:endonuclease activity"/>
    <property type="evidence" value="ECO:0007669"/>
    <property type="project" value="UniProtKB-KW"/>
</dbReference>
<evidence type="ECO:0000313" key="2">
    <source>
        <dbReference type="EMBL" id="AUO78707.1"/>
    </source>
</evidence>
<sequence>MKIIHSGDWHLGVKADDPWVQEIQLKGIRDHIQYAKDNGIDTIIQYGDIFDVRKAITHKCMEFARQIANELEHAGINLITIVGNHDMHYKNTLTPNAATEVLGKYKHITVIEKPTTLDFDGTLIDLIPWMCDENTTQIMDHIKQSSAEYCIGHWELNGFYFYKGMKSHGLEPDFLKKYKQVWSGHFHTISSAANVKYIGTPWTLTAGDENDPRGFWVQDTRLQTFDFIPNETTWHRKIFYPVTGPFDANEFKNLAVRVVITKVDDKLPAFESELEKVVHELRTVSKVDNSVDTEEADEEEVVGLLDMMMEYIEALPDATSQDDIDALKALATQLYIEASA</sequence>
<dbReference type="Gene3D" id="3.60.21.10">
    <property type="match status" value="1"/>
</dbReference>
<proteinExistence type="predicted"/>
<keyword evidence="2" id="KW-0378">Hydrolase</keyword>
<accession>A0A2I6UFL7</accession>
<keyword evidence="2" id="KW-0540">Nuclease</keyword>
<evidence type="ECO:0000259" key="1">
    <source>
        <dbReference type="Pfam" id="PF00149"/>
    </source>
</evidence>
<dbReference type="SUPFAM" id="SSF56300">
    <property type="entry name" value="Metallo-dependent phosphatases"/>
    <property type="match status" value="1"/>
</dbReference>
<dbReference type="InterPro" id="IPR050535">
    <property type="entry name" value="DNA_Repair-Maintenance_Comp"/>
</dbReference>
<dbReference type="Pfam" id="PF00149">
    <property type="entry name" value="Metallophos"/>
    <property type="match status" value="1"/>
</dbReference>
<evidence type="ECO:0000313" key="3">
    <source>
        <dbReference type="Proteomes" id="UP000240294"/>
    </source>
</evidence>
<keyword evidence="2" id="KW-0255">Endonuclease</keyword>
<organism evidence="2 3">
    <name type="scientific">Klebsiella phage vB_Kpn_F48</name>
    <dbReference type="NCBI Taxonomy" id="2070028"/>
    <lineage>
        <taxon>Viruses</taxon>
        <taxon>Duplodnaviria</taxon>
        <taxon>Heunggongvirae</taxon>
        <taxon>Uroviricota</taxon>
        <taxon>Caudoviricetes</taxon>
        <taxon>Marfavirus</taxon>
        <taxon>Marfavirus F48</taxon>
    </lineage>
</organism>
<name>A0A2I6UFL7_9CAUD</name>
<dbReference type="InterPro" id="IPR004843">
    <property type="entry name" value="Calcineurin-like_PHP"/>
</dbReference>
<dbReference type="PANTHER" id="PTHR30337">
    <property type="entry name" value="COMPONENT OF ATP-DEPENDENT DSDNA EXONUCLEASE"/>
    <property type="match status" value="1"/>
</dbReference>